<dbReference type="PANTHER" id="PTHR32243:SF50">
    <property type="entry name" value="MALTOSE_MALTODEXTRIN TRANSPORT SYSTEM PERMEASE PROTEIN MALG"/>
    <property type="match status" value="1"/>
</dbReference>
<feature type="transmembrane region" description="Helical" evidence="9">
    <location>
        <begin position="145"/>
        <end position="164"/>
    </location>
</feature>
<evidence type="ECO:0000256" key="8">
    <source>
        <dbReference type="ARBA" id="ARBA00023136"/>
    </source>
</evidence>
<accession>G2SXE6</accession>
<comment type="similarity">
    <text evidence="2">Belongs to the binding-protein-dependent transport system permease family. MalFG subfamily.</text>
</comment>
<feature type="transmembrane region" description="Helical" evidence="9">
    <location>
        <begin position="250"/>
        <end position="272"/>
    </location>
</feature>
<evidence type="ECO:0000256" key="5">
    <source>
        <dbReference type="ARBA" id="ARBA00022597"/>
    </source>
</evidence>
<keyword evidence="4" id="KW-1003">Cell membrane</keyword>
<feature type="transmembrane region" description="Helical" evidence="9">
    <location>
        <begin position="110"/>
        <end position="133"/>
    </location>
</feature>
<dbReference type="PROSITE" id="PS50928">
    <property type="entry name" value="ABC_TM1"/>
    <property type="match status" value="1"/>
</dbReference>
<feature type="transmembrane region" description="Helical" evidence="9">
    <location>
        <begin position="12"/>
        <end position="33"/>
    </location>
</feature>
<proteinExistence type="inferred from homology"/>
<dbReference type="RefSeq" id="WP_014080321.1">
    <property type="nucleotide sequence ID" value="NC_015977.1"/>
</dbReference>
<evidence type="ECO:0000256" key="1">
    <source>
        <dbReference type="ARBA" id="ARBA00004651"/>
    </source>
</evidence>
<feature type="transmembrane region" description="Helical" evidence="9">
    <location>
        <begin position="185"/>
        <end position="208"/>
    </location>
</feature>
<dbReference type="Gene3D" id="1.10.3720.10">
    <property type="entry name" value="MetI-like"/>
    <property type="match status" value="1"/>
</dbReference>
<dbReference type="GO" id="GO:0015423">
    <property type="term" value="F:ABC-type maltose transporter activity"/>
    <property type="evidence" value="ECO:0007669"/>
    <property type="project" value="TreeGrafter"/>
</dbReference>
<sequence length="283" mass="31565">MMGKRKIVNSVLLHVVLAVLAVIWITPIVWLIVTSFSGYDGMNTSRFFPETWSIRNYTRMLFEPDTVSQFPIWFKNTLVIAIFVCLISTSFVLMVSYAMSCMRFKGRKALMNIAVMLQLFPGFLSMIAIYFILKSVNLTNSHIGMILVYSGASGLGYLVAKGFFDTIPTSLREAAYLEGASEARTFFTIVLPLSKPIIVYTVISSFLVPWTDFVFAKIILNSGISTDWTVAIGLYNMLNRTLIPTYFSRFCAGGVMVGIPIGILFIIMQKFYVEGITGGSVKG</sequence>
<comment type="subcellular location">
    <subcellularLocation>
        <location evidence="1 9">Cell membrane</location>
        <topology evidence="1 9">Multi-pass membrane protein</topology>
    </subcellularLocation>
</comment>
<protein>
    <submittedName>
        <fullName evidence="11">ABC transporter permease</fullName>
    </submittedName>
</protein>
<dbReference type="CDD" id="cd06261">
    <property type="entry name" value="TM_PBP2"/>
    <property type="match status" value="1"/>
</dbReference>
<dbReference type="GO" id="GO:0005886">
    <property type="term" value="C:plasma membrane"/>
    <property type="evidence" value="ECO:0007669"/>
    <property type="project" value="UniProtKB-SubCell"/>
</dbReference>
<feature type="transmembrane region" description="Helical" evidence="9">
    <location>
        <begin position="214"/>
        <end position="238"/>
    </location>
</feature>
<evidence type="ECO:0000313" key="12">
    <source>
        <dbReference type="Proteomes" id="UP000008178"/>
    </source>
</evidence>
<keyword evidence="5" id="KW-0762">Sugar transport</keyword>
<dbReference type="Proteomes" id="UP000008178">
    <property type="component" value="Chromosome"/>
</dbReference>
<dbReference type="Pfam" id="PF00528">
    <property type="entry name" value="BPD_transp_1"/>
    <property type="match status" value="1"/>
</dbReference>
<dbReference type="InterPro" id="IPR050901">
    <property type="entry name" value="BP-dep_ABC_trans_perm"/>
</dbReference>
<keyword evidence="7 9" id="KW-1133">Transmembrane helix</keyword>
<keyword evidence="3 9" id="KW-0813">Transport</keyword>
<dbReference type="HOGENOM" id="CLU_016047_1_2_9"/>
<keyword evidence="6 9" id="KW-0812">Transmembrane</keyword>
<dbReference type="EMBL" id="CP003040">
    <property type="protein sequence ID" value="AEN97303.1"/>
    <property type="molecule type" value="Genomic_DNA"/>
</dbReference>
<feature type="transmembrane region" description="Helical" evidence="9">
    <location>
        <begin position="78"/>
        <end position="98"/>
    </location>
</feature>
<dbReference type="eggNOG" id="COG3833">
    <property type="taxonomic scope" value="Bacteria"/>
</dbReference>
<evidence type="ECO:0000256" key="6">
    <source>
        <dbReference type="ARBA" id="ARBA00022692"/>
    </source>
</evidence>
<keyword evidence="8 9" id="KW-0472">Membrane</keyword>
<dbReference type="STRING" id="585394.RHOM_10970"/>
<dbReference type="InterPro" id="IPR035906">
    <property type="entry name" value="MetI-like_sf"/>
</dbReference>
<evidence type="ECO:0000256" key="4">
    <source>
        <dbReference type="ARBA" id="ARBA00022475"/>
    </source>
</evidence>
<evidence type="ECO:0000256" key="7">
    <source>
        <dbReference type="ARBA" id="ARBA00022989"/>
    </source>
</evidence>
<dbReference type="PANTHER" id="PTHR32243">
    <property type="entry name" value="MALTOSE TRANSPORT SYSTEM PERMEASE-RELATED"/>
    <property type="match status" value="1"/>
</dbReference>
<dbReference type="GeneID" id="93723952"/>
<keyword evidence="12" id="KW-1185">Reference proteome</keyword>
<evidence type="ECO:0000259" key="10">
    <source>
        <dbReference type="PROSITE" id="PS50928"/>
    </source>
</evidence>
<dbReference type="InterPro" id="IPR000515">
    <property type="entry name" value="MetI-like"/>
</dbReference>
<feature type="domain" description="ABC transmembrane type-1" evidence="10">
    <location>
        <begin position="74"/>
        <end position="268"/>
    </location>
</feature>
<dbReference type="BioCyc" id="RHOM585394:G1H02-2189-MONOMER"/>
<reference evidence="11 12" key="1">
    <citation type="journal article" date="2015" name="Genome Announc.">
        <title>Complete genome sequence of the human gut symbiont Roseburia hominis.</title>
        <authorList>
            <person name="Travis A.J."/>
            <person name="Kelly D."/>
            <person name="Flint H.J."/>
            <person name="Aminov R.I."/>
        </authorList>
    </citation>
    <scope>NUCLEOTIDE SEQUENCE [LARGE SCALE GENOMIC DNA]</scope>
    <source>
        <strain evidence="12">DSM 16839 / JCM 17582 / NCIMB 14029 / A2-183</strain>
    </source>
</reference>
<evidence type="ECO:0000256" key="3">
    <source>
        <dbReference type="ARBA" id="ARBA00022448"/>
    </source>
</evidence>
<gene>
    <name evidence="11" type="ordered locus">RHOM_10970</name>
</gene>
<evidence type="ECO:0000256" key="9">
    <source>
        <dbReference type="RuleBase" id="RU363032"/>
    </source>
</evidence>
<dbReference type="SUPFAM" id="SSF161098">
    <property type="entry name" value="MetI-like"/>
    <property type="match status" value="1"/>
</dbReference>
<organism evidence="11 12">
    <name type="scientific">Roseburia hominis (strain DSM 16839 / JCM 17582 / NCIMB 14029 / A2-183)</name>
    <dbReference type="NCBI Taxonomy" id="585394"/>
    <lineage>
        <taxon>Bacteria</taxon>
        <taxon>Bacillati</taxon>
        <taxon>Bacillota</taxon>
        <taxon>Clostridia</taxon>
        <taxon>Lachnospirales</taxon>
        <taxon>Lachnospiraceae</taxon>
        <taxon>Roseburia</taxon>
    </lineage>
</organism>
<name>G2SXE6_ROSHA</name>
<evidence type="ECO:0000313" key="11">
    <source>
        <dbReference type="EMBL" id="AEN97303.1"/>
    </source>
</evidence>
<evidence type="ECO:0000256" key="2">
    <source>
        <dbReference type="ARBA" id="ARBA00009047"/>
    </source>
</evidence>
<dbReference type="AlphaFoldDB" id="G2SXE6"/>
<dbReference type="KEGG" id="rho:RHOM_10970"/>
<dbReference type="GO" id="GO:0042956">
    <property type="term" value="P:maltodextrin transmembrane transport"/>
    <property type="evidence" value="ECO:0007669"/>
    <property type="project" value="TreeGrafter"/>
</dbReference>